<dbReference type="Proteomes" id="UP000565286">
    <property type="component" value="Unassembled WGS sequence"/>
</dbReference>
<gene>
    <name evidence="2" type="ORF">GGQ73_002751</name>
</gene>
<feature type="transmembrane region" description="Helical" evidence="1">
    <location>
        <begin position="63"/>
        <end position="91"/>
    </location>
</feature>
<feature type="transmembrane region" description="Helical" evidence="1">
    <location>
        <begin position="12"/>
        <end position="33"/>
    </location>
</feature>
<dbReference type="AlphaFoldDB" id="A0A7W6C6R9"/>
<evidence type="ECO:0000313" key="3">
    <source>
        <dbReference type="Proteomes" id="UP000565286"/>
    </source>
</evidence>
<name>A0A7W6C6R9_9HYPH</name>
<organism evidence="2 3">
    <name type="scientific">Rhizobium skierniewicense</name>
    <dbReference type="NCBI Taxonomy" id="984260"/>
    <lineage>
        <taxon>Bacteria</taxon>
        <taxon>Pseudomonadati</taxon>
        <taxon>Pseudomonadota</taxon>
        <taxon>Alphaproteobacteria</taxon>
        <taxon>Hyphomicrobiales</taxon>
        <taxon>Rhizobiaceae</taxon>
        <taxon>Rhizobium/Agrobacterium group</taxon>
        <taxon>Rhizobium</taxon>
    </lineage>
</organism>
<keyword evidence="3" id="KW-1185">Reference proteome</keyword>
<dbReference type="EMBL" id="JACIDV010000007">
    <property type="protein sequence ID" value="MBB3946797.1"/>
    <property type="molecule type" value="Genomic_DNA"/>
</dbReference>
<reference evidence="2 3" key="1">
    <citation type="submission" date="2020-08" db="EMBL/GenBank/DDBJ databases">
        <title>Genomic Encyclopedia of Type Strains, Phase IV (KMG-IV): sequencing the most valuable type-strain genomes for metagenomic binning, comparative biology and taxonomic classification.</title>
        <authorList>
            <person name="Goeker M."/>
        </authorList>
    </citation>
    <scope>NUCLEOTIDE SEQUENCE [LARGE SCALE GENOMIC DNA]</scope>
    <source>
        <strain evidence="2 3">DSM 26438</strain>
    </source>
</reference>
<comment type="caution">
    <text evidence="2">The sequence shown here is derived from an EMBL/GenBank/DDBJ whole genome shotgun (WGS) entry which is preliminary data.</text>
</comment>
<evidence type="ECO:0000256" key="1">
    <source>
        <dbReference type="SAM" id="Phobius"/>
    </source>
</evidence>
<feature type="transmembrane region" description="Helical" evidence="1">
    <location>
        <begin position="112"/>
        <end position="135"/>
    </location>
</feature>
<proteinExistence type="predicted"/>
<keyword evidence="1" id="KW-0472">Membrane</keyword>
<protein>
    <submittedName>
        <fullName evidence="2">Uncharacterized protein</fullName>
    </submittedName>
</protein>
<keyword evidence="1" id="KW-0812">Transmembrane</keyword>
<feature type="transmembrane region" description="Helical" evidence="1">
    <location>
        <begin position="141"/>
        <end position="162"/>
    </location>
</feature>
<dbReference type="RefSeq" id="WP_183896748.1">
    <property type="nucleotide sequence ID" value="NZ_JACIDV010000007.1"/>
</dbReference>
<keyword evidence="1" id="KW-1133">Transmembrane helix</keyword>
<sequence>MKDRQTPQTIARIVYFVEILVFAAPFYLTYGILAVISAPYAGLLILFSPAWLMAYLMDANGEFAPVILVGTIVIAIAALSLTGVVALWKLAKLSHIYMFKGAEALSKHHRDLRIGLFCGLAPLIFTTTVMAAIAVSDGGWTSLPFAIIGGGTLLIPVAHLWLAMPNAREKLGAGTETPLLA</sequence>
<evidence type="ECO:0000313" key="2">
    <source>
        <dbReference type="EMBL" id="MBB3946797.1"/>
    </source>
</evidence>
<accession>A0A7W6C6R9</accession>